<gene>
    <name evidence="2" type="ORF">IPOD504_LOCUS17640</name>
</gene>
<reference evidence="2" key="1">
    <citation type="submission" date="2022-03" db="EMBL/GenBank/DDBJ databases">
        <authorList>
            <person name="Martin H S."/>
        </authorList>
    </citation>
    <scope>NUCLEOTIDE SEQUENCE</scope>
</reference>
<evidence type="ECO:0000313" key="3">
    <source>
        <dbReference type="Proteomes" id="UP000837857"/>
    </source>
</evidence>
<proteinExistence type="predicted"/>
<evidence type="ECO:0000313" key="2">
    <source>
        <dbReference type="EMBL" id="CAH2077293.1"/>
    </source>
</evidence>
<evidence type="ECO:0000256" key="1">
    <source>
        <dbReference type="SAM" id="MobiDB-lite"/>
    </source>
</evidence>
<feature type="region of interest" description="Disordered" evidence="1">
    <location>
        <begin position="17"/>
        <end position="49"/>
    </location>
</feature>
<organism evidence="2 3">
    <name type="scientific">Iphiclides podalirius</name>
    <name type="common">scarce swallowtail</name>
    <dbReference type="NCBI Taxonomy" id="110791"/>
    <lineage>
        <taxon>Eukaryota</taxon>
        <taxon>Metazoa</taxon>
        <taxon>Ecdysozoa</taxon>
        <taxon>Arthropoda</taxon>
        <taxon>Hexapoda</taxon>
        <taxon>Insecta</taxon>
        <taxon>Pterygota</taxon>
        <taxon>Neoptera</taxon>
        <taxon>Endopterygota</taxon>
        <taxon>Lepidoptera</taxon>
        <taxon>Glossata</taxon>
        <taxon>Ditrysia</taxon>
        <taxon>Papilionoidea</taxon>
        <taxon>Papilionidae</taxon>
        <taxon>Papilioninae</taxon>
        <taxon>Iphiclides</taxon>
    </lineage>
</organism>
<protein>
    <submittedName>
        <fullName evidence="2">Uncharacterized protein</fullName>
    </submittedName>
</protein>
<sequence>MVAAARVLGRGGAFACAPMAAAATPRSRAHGRRPPQGPPEPPTHEPLNRWYALHQHHTRPRARGLTEDRSIKSALFQRSPRLNLYHRNVDAEIDPSVRSPVRRR</sequence>
<keyword evidence="3" id="KW-1185">Reference proteome</keyword>
<feature type="non-terminal residue" evidence="2">
    <location>
        <position position="104"/>
    </location>
</feature>
<dbReference type="EMBL" id="OW152821">
    <property type="protein sequence ID" value="CAH2077293.1"/>
    <property type="molecule type" value="Genomic_DNA"/>
</dbReference>
<name>A0ABN8J6R1_9NEOP</name>
<dbReference type="Proteomes" id="UP000837857">
    <property type="component" value="Chromosome 9"/>
</dbReference>
<accession>A0ABN8J6R1</accession>